<evidence type="ECO:0000256" key="3">
    <source>
        <dbReference type="ARBA" id="ARBA00023163"/>
    </source>
</evidence>
<name>A0A0M0JRK6_9EUKA</name>
<dbReference type="OrthoDB" id="10458745at2759"/>
<keyword evidence="6" id="KW-1185">Reference proteome</keyword>
<evidence type="ECO:0000256" key="2">
    <source>
        <dbReference type="ARBA" id="ARBA00023015"/>
    </source>
</evidence>
<dbReference type="Pfam" id="PF02357">
    <property type="entry name" value="NusG"/>
    <property type="match status" value="1"/>
</dbReference>
<evidence type="ECO:0000313" key="6">
    <source>
        <dbReference type="Proteomes" id="UP000037460"/>
    </source>
</evidence>
<dbReference type="EMBL" id="JWZX01002446">
    <property type="protein sequence ID" value="KOO29234.1"/>
    <property type="molecule type" value="Genomic_DNA"/>
</dbReference>
<dbReference type="GO" id="GO:0031564">
    <property type="term" value="P:transcription antitermination"/>
    <property type="evidence" value="ECO:0007669"/>
    <property type="project" value="UniProtKB-KW"/>
</dbReference>
<dbReference type="GO" id="GO:0006354">
    <property type="term" value="P:DNA-templated transcription elongation"/>
    <property type="evidence" value="ECO:0007669"/>
    <property type="project" value="InterPro"/>
</dbReference>
<comment type="caution">
    <text evidence="5">The sequence shown here is derived from an EMBL/GenBank/DDBJ whole genome shotgun (WGS) entry which is preliminary data.</text>
</comment>
<evidence type="ECO:0000259" key="4">
    <source>
        <dbReference type="SMART" id="SM00738"/>
    </source>
</evidence>
<feature type="non-terminal residue" evidence="5">
    <location>
        <position position="168"/>
    </location>
</feature>
<dbReference type="PANTHER" id="PTHR30265">
    <property type="entry name" value="RHO-INTERACTING TRANSCRIPTION TERMINATION FACTOR NUSG"/>
    <property type="match status" value="1"/>
</dbReference>
<accession>A0A0M0JRK6</accession>
<dbReference type="InterPro" id="IPR006645">
    <property type="entry name" value="NGN-like_dom"/>
</dbReference>
<keyword evidence="2" id="KW-0805">Transcription regulation</keyword>
<dbReference type="Gene3D" id="3.30.70.940">
    <property type="entry name" value="NusG, N-terminal domain"/>
    <property type="match status" value="1"/>
</dbReference>
<reference evidence="6" key="1">
    <citation type="journal article" date="2015" name="PLoS Genet.">
        <title>Genome Sequence and Transcriptome Analyses of Chrysochromulina tobin: Metabolic Tools for Enhanced Algal Fitness in the Prominent Order Prymnesiales (Haptophyceae).</title>
        <authorList>
            <person name="Hovde B.T."/>
            <person name="Deodato C.R."/>
            <person name="Hunsperger H.M."/>
            <person name="Ryken S.A."/>
            <person name="Yost W."/>
            <person name="Jha R.K."/>
            <person name="Patterson J."/>
            <person name="Monnat R.J. Jr."/>
            <person name="Barlow S.B."/>
            <person name="Starkenburg S.R."/>
            <person name="Cattolico R.A."/>
        </authorList>
    </citation>
    <scope>NUCLEOTIDE SEQUENCE</scope>
    <source>
        <strain evidence="6">CCMP291</strain>
    </source>
</reference>
<feature type="domain" description="NusG-like N-terminal" evidence="4">
    <location>
        <begin position="22"/>
        <end position="140"/>
    </location>
</feature>
<dbReference type="InterPro" id="IPR043425">
    <property type="entry name" value="NusG-like"/>
</dbReference>
<dbReference type="SMART" id="SM00738">
    <property type="entry name" value="NGN"/>
    <property type="match status" value="1"/>
</dbReference>
<evidence type="ECO:0000313" key="5">
    <source>
        <dbReference type="EMBL" id="KOO29234.1"/>
    </source>
</evidence>
<dbReference type="InterPro" id="IPR036735">
    <property type="entry name" value="NGN_dom_sf"/>
</dbReference>
<organism evidence="5 6">
    <name type="scientific">Chrysochromulina tobinii</name>
    <dbReference type="NCBI Taxonomy" id="1460289"/>
    <lineage>
        <taxon>Eukaryota</taxon>
        <taxon>Haptista</taxon>
        <taxon>Haptophyta</taxon>
        <taxon>Prymnesiophyceae</taxon>
        <taxon>Prymnesiales</taxon>
        <taxon>Chrysochromulinaceae</taxon>
        <taxon>Chrysochromulina</taxon>
    </lineage>
</organism>
<proteinExistence type="predicted"/>
<dbReference type="PANTHER" id="PTHR30265:SF4">
    <property type="entry name" value="KOW MOTIF FAMILY PROTEIN, EXPRESSED"/>
    <property type="match status" value="1"/>
</dbReference>
<sequence length="168" mass="19004">MLQRRHALNLPVHDLQVQNQEEFRWYMLQTANGFERAVERTINMAVVAQRLTNKIERVFVPVLEGETSVRESSVMPQYIFVRMRMDPKLHFFITNMQYVINFVGADRGGRSAAGQMAGNRGFVRPMPMTDEAFEKIVALTRAKTMPTADEGAVGKVDVSSIAIADVVE</sequence>
<dbReference type="SUPFAM" id="SSF82679">
    <property type="entry name" value="N-utilization substance G protein NusG, N-terminal domain"/>
    <property type="match status" value="1"/>
</dbReference>
<protein>
    <submittedName>
        <fullName evidence="5">Transcription antitermination protein nusg</fullName>
    </submittedName>
</protein>
<keyword evidence="1" id="KW-0889">Transcription antitermination</keyword>
<dbReference type="AlphaFoldDB" id="A0A0M0JRK6"/>
<gene>
    <name evidence="5" type="ORF">Ctob_003932</name>
</gene>
<evidence type="ECO:0000256" key="1">
    <source>
        <dbReference type="ARBA" id="ARBA00022814"/>
    </source>
</evidence>
<keyword evidence="3" id="KW-0804">Transcription</keyword>
<dbReference type="Proteomes" id="UP000037460">
    <property type="component" value="Unassembled WGS sequence"/>
</dbReference>